<accession>A0A3L6RKH7</accession>
<dbReference type="AlphaFoldDB" id="A0A3L6RKH7"/>
<feature type="compositionally biased region" description="Low complexity" evidence="1">
    <location>
        <begin position="30"/>
        <end position="44"/>
    </location>
</feature>
<sequence length="109" mass="11806">MARAERRHHGRPLLRLPDRHRRRPAVSREGAGVAAGRCSGSAGSSAVVVVSSYTAEEADGRRPRVTAPATSITAHWSPEKCGKLLVHQATKVASMEIAWKQGTSIKVKW</sequence>
<reference evidence="3" key="1">
    <citation type="journal article" date="2019" name="Nat. Commun.">
        <title>The genome of broomcorn millet.</title>
        <authorList>
            <person name="Zou C."/>
            <person name="Miki D."/>
            <person name="Li D."/>
            <person name="Tang Q."/>
            <person name="Xiao L."/>
            <person name="Rajput S."/>
            <person name="Deng P."/>
            <person name="Jia W."/>
            <person name="Huang R."/>
            <person name="Zhang M."/>
            <person name="Sun Y."/>
            <person name="Hu J."/>
            <person name="Fu X."/>
            <person name="Schnable P.S."/>
            <person name="Li F."/>
            <person name="Zhang H."/>
            <person name="Feng B."/>
            <person name="Zhu X."/>
            <person name="Liu R."/>
            <person name="Schnable J.C."/>
            <person name="Zhu J.-K."/>
            <person name="Zhang H."/>
        </authorList>
    </citation>
    <scope>NUCLEOTIDE SEQUENCE [LARGE SCALE GENOMIC DNA]</scope>
</reference>
<feature type="region of interest" description="Disordered" evidence="1">
    <location>
        <begin position="1"/>
        <end position="44"/>
    </location>
</feature>
<evidence type="ECO:0000313" key="2">
    <source>
        <dbReference type="EMBL" id="RLN04592.1"/>
    </source>
</evidence>
<dbReference type="EMBL" id="PQIB02000008">
    <property type="protein sequence ID" value="RLN04592.1"/>
    <property type="molecule type" value="Genomic_DNA"/>
</dbReference>
<evidence type="ECO:0000313" key="3">
    <source>
        <dbReference type="Proteomes" id="UP000275267"/>
    </source>
</evidence>
<gene>
    <name evidence="2" type="ORF">C2845_PM13G25360</name>
</gene>
<comment type="caution">
    <text evidence="2">The sequence shown here is derived from an EMBL/GenBank/DDBJ whole genome shotgun (WGS) entry which is preliminary data.</text>
</comment>
<keyword evidence="3" id="KW-1185">Reference proteome</keyword>
<name>A0A3L6RKH7_PANMI</name>
<protein>
    <submittedName>
        <fullName evidence="2">Uncharacterized protein</fullName>
    </submittedName>
</protein>
<feature type="compositionally biased region" description="Basic residues" evidence="1">
    <location>
        <begin position="1"/>
        <end position="25"/>
    </location>
</feature>
<dbReference type="Proteomes" id="UP000275267">
    <property type="component" value="Unassembled WGS sequence"/>
</dbReference>
<organism evidence="2 3">
    <name type="scientific">Panicum miliaceum</name>
    <name type="common">Proso millet</name>
    <name type="synonym">Broomcorn millet</name>
    <dbReference type="NCBI Taxonomy" id="4540"/>
    <lineage>
        <taxon>Eukaryota</taxon>
        <taxon>Viridiplantae</taxon>
        <taxon>Streptophyta</taxon>
        <taxon>Embryophyta</taxon>
        <taxon>Tracheophyta</taxon>
        <taxon>Spermatophyta</taxon>
        <taxon>Magnoliopsida</taxon>
        <taxon>Liliopsida</taxon>
        <taxon>Poales</taxon>
        <taxon>Poaceae</taxon>
        <taxon>PACMAD clade</taxon>
        <taxon>Panicoideae</taxon>
        <taxon>Panicodae</taxon>
        <taxon>Paniceae</taxon>
        <taxon>Panicinae</taxon>
        <taxon>Panicum</taxon>
        <taxon>Panicum sect. Panicum</taxon>
    </lineage>
</organism>
<proteinExistence type="predicted"/>
<dbReference type="OrthoDB" id="10592833at2759"/>
<evidence type="ECO:0000256" key="1">
    <source>
        <dbReference type="SAM" id="MobiDB-lite"/>
    </source>
</evidence>